<evidence type="ECO:0000313" key="2">
    <source>
        <dbReference type="WBParaSite" id="PDA_v2.g13454.t1"/>
    </source>
</evidence>
<dbReference type="Proteomes" id="UP000887578">
    <property type="component" value="Unplaced"/>
</dbReference>
<dbReference type="AlphaFoldDB" id="A0A914P697"/>
<evidence type="ECO:0000313" key="1">
    <source>
        <dbReference type="Proteomes" id="UP000887578"/>
    </source>
</evidence>
<organism evidence="1 2">
    <name type="scientific">Panagrolaimus davidi</name>
    <dbReference type="NCBI Taxonomy" id="227884"/>
    <lineage>
        <taxon>Eukaryota</taxon>
        <taxon>Metazoa</taxon>
        <taxon>Ecdysozoa</taxon>
        <taxon>Nematoda</taxon>
        <taxon>Chromadorea</taxon>
        <taxon>Rhabditida</taxon>
        <taxon>Tylenchina</taxon>
        <taxon>Panagrolaimomorpha</taxon>
        <taxon>Panagrolaimoidea</taxon>
        <taxon>Panagrolaimidae</taxon>
        <taxon>Panagrolaimus</taxon>
    </lineage>
</organism>
<accession>A0A914P697</accession>
<reference evidence="2" key="1">
    <citation type="submission" date="2022-11" db="UniProtKB">
        <authorList>
            <consortium name="WormBaseParasite"/>
        </authorList>
    </citation>
    <scope>IDENTIFICATION</scope>
</reference>
<proteinExistence type="predicted"/>
<protein>
    <submittedName>
        <fullName evidence="2">Uncharacterized protein</fullName>
    </submittedName>
</protein>
<dbReference type="WBParaSite" id="PDA_v2.g13454.t1">
    <property type="protein sequence ID" value="PDA_v2.g13454.t1"/>
    <property type="gene ID" value="PDA_v2.g13454"/>
</dbReference>
<keyword evidence="1" id="KW-1185">Reference proteome</keyword>
<sequence>MDFGQTSAYQLLDARIVNHIGFGDNDLMLVGMDYDNNENVLSEEIVQNFTDLHTRVQQSFTKYFENIDENMGLEDIL</sequence>
<name>A0A914P697_9BILA</name>